<name>A0A226DGS0_FOLCA</name>
<dbReference type="Proteomes" id="UP000198287">
    <property type="component" value="Unassembled WGS sequence"/>
</dbReference>
<organism evidence="1 2">
    <name type="scientific">Folsomia candida</name>
    <name type="common">Springtail</name>
    <dbReference type="NCBI Taxonomy" id="158441"/>
    <lineage>
        <taxon>Eukaryota</taxon>
        <taxon>Metazoa</taxon>
        <taxon>Ecdysozoa</taxon>
        <taxon>Arthropoda</taxon>
        <taxon>Hexapoda</taxon>
        <taxon>Collembola</taxon>
        <taxon>Entomobryomorpha</taxon>
        <taxon>Isotomoidea</taxon>
        <taxon>Isotomidae</taxon>
        <taxon>Proisotominae</taxon>
        <taxon>Folsomia</taxon>
    </lineage>
</organism>
<dbReference type="EMBL" id="LNIX01000020">
    <property type="protein sequence ID" value="OXA44148.1"/>
    <property type="molecule type" value="Genomic_DNA"/>
</dbReference>
<accession>A0A226DGS0</accession>
<evidence type="ECO:0000313" key="1">
    <source>
        <dbReference type="EMBL" id="OXA44148.1"/>
    </source>
</evidence>
<reference evidence="1 2" key="1">
    <citation type="submission" date="2015-12" db="EMBL/GenBank/DDBJ databases">
        <title>The genome of Folsomia candida.</title>
        <authorList>
            <person name="Faddeeva A."/>
            <person name="Derks M.F."/>
            <person name="Anvar Y."/>
            <person name="Smit S."/>
            <person name="Van Straalen N."/>
            <person name="Roelofs D."/>
        </authorList>
    </citation>
    <scope>NUCLEOTIDE SEQUENCE [LARGE SCALE GENOMIC DNA]</scope>
    <source>
        <strain evidence="1 2">VU population</strain>
        <tissue evidence="1">Whole body</tissue>
    </source>
</reference>
<keyword evidence="2" id="KW-1185">Reference proteome</keyword>
<evidence type="ECO:0000313" key="2">
    <source>
        <dbReference type="Proteomes" id="UP000198287"/>
    </source>
</evidence>
<gene>
    <name evidence="1" type="ORF">Fcan01_21305</name>
</gene>
<comment type="caution">
    <text evidence="1">The sequence shown here is derived from an EMBL/GenBank/DDBJ whole genome shotgun (WGS) entry which is preliminary data.</text>
</comment>
<sequence>MQQLQPRALFHNCFHIGEEDKTGILYTLHGKKQHMLTFPLSFYSTLSLPVLPVKPGFFFPFISALVELEPSRSIISSLSSSYTAFLFSRVSYLFVHCFSFERYKKKKDSKKVCSS</sequence>
<dbReference type="AlphaFoldDB" id="A0A226DGS0"/>
<proteinExistence type="predicted"/>
<protein>
    <submittedName>
        <fullName evidence="1">Minor capsid protein L2</fullName>
    </submittedName>
</protein>